<dbReference type="Proteomes" id="UP001243330">
    <property type="component" value="Unassembled WGS sequence"/>
</dbReference>
<feature type="compositionally biased region" description="Low complexity" evidence="1">
    <location>
        <begin position="127"/>
        <end position="148"/>
    </location>
</feature>
<keyword evidence="3" id="KW-1185">Reference proteome</keyword>
<evidence type="ECO:0000256" key="1">
    <source>
        <dbReference type="SAM" id="MobiDB-lite"/>
    </source>
</evidence>
<protein>
    <submittedName>
        <fullName evidence="2">Uncharacterized protein</fullName>
    </submittedName>
</protein>
<evidence type="ECO:0000313" key="3">
    <source>
        <dbReference type="Proteomes" id="UP001243330"/>
    </source>
</evidence>
<dbReference type="AlphaFoldDB" id="A0AAD9A3E9"/>
<dbReference type="EMBL" id="JAQOWY010000536">
    <property type="protein sequence ID" value="KAK1840726.1"/>
    <property type="molecule type" value="Genomic_DNA"/>
</dbReference>
<feature type="compositionally biased region" description="Basic and acidic residues" evidence="1">
    <location>
        <begin position="98"/>
        <end position="108"/>
    </location>
</feature>
<gene>
    <name evidence="2" type="ORF">CCHR01_16654</name>
</gene>
<evidence type="ECO:0000313" key="2">
    <source>
        <dbReference type="EMBL" id="KAK1840726.1"/>
    </source>
</evidence>
<sequence>MNTTNYVLRIQRLTSLAHRPQSHIPFHDPSKPNTYHRPRTRQLAVRSSSSTPVSSIARPPNTYLTLPYLWRAVFLAFVPGHLFTSPTPAQWNRLSHRPQGEDGREHPVMAKSRWTTDYLPARSMARNGADGDSDCNNGDCNRNCNPSP</sequence>
<organism evidence="2 3">
    <name type="scientific">Colletotrichum chrysophilum</name>
    <dbReference type="NCBI Taxonomy" id="1836956"/>
    <lineage>
        <taxon>Eukaryota</taxon>
        <taxon>Fungi</taxon>
        <taxon>Dikarya</taxon>
        <taxon>Ascomycota</taxon>
        <taxon>Pezizomycotina</taxon>
        <taxon>Sordariomycetes</taxon>
        <taxon>Hypocreomycetidae</taxon>
        <taxon>Glomerellales</taxon>
        <taxon>Glomerellaceae</taxon>
        <taxon>Colletotrichum</taxon>
        <taxon>Colletotrichum gloeosporioides species complex</taxon>
    </lineage>
</organism>
<accession>A0AAD9A3E9</accession>
<proteinExistence type="predicted"/>
<comment type="caution">
    <text evidence="2">The sequence shown here is derived from an EMBL/GenBank/DDBJ whole genome shotgun (WGS) entry which is preliminary data.</text>
</comment>
<reference evidence="2" key="1">
    <citation type="submission" date="2023-01" db="EMBL/GenBank/DDBJ databases">
        <title>Colletotrichum chrysophilum M932 genome sequence.</title>
        <authorList>
            <person name="Baroncelli R."/>
        </authorList>
    </citation>
    <scope>NUCLEOTIDE SEQUENCE</scope>
    <source>
        <strain evidence="2">M932</strain>
    </source>
</reference>
<name>A0AAD9A3E9_9PEZI</name>
<feature type="region of interest" description="Disordered" evidence="1">
    <location>
        <begin position="88"/>
        <end position="148"/>
    </location>
</feature>